<dbReference type="PROSITE" id="PS51635">
    <property type="entry name" value="PNPLA"/>
    <property type="match status" value="1"/>
</dbReference>
<comment type="caution">
    <text evidence="4">Lacks conserved residue(s) required for the propagation of feature annotation.</text>
</comment>
<keyword evidence="7" id="KW-1185">Reference proteome</keyword>
<accession>A0A316EY18</accession>
<feature type="short sequence motif" description="GXSXG" evidence="4">
    <location>
        <begin position="114"/>
        <end position="118"/>
    </location>
</feature>
<keyword evidence="2 4" id="KW-0442">Lipid degradation</keyword>
<dbReference type="SUPFAM" id="SSF52151">
    <property type="entry name" value="FabD/lysophospholipase-like"/>
    <property type="match status" value="1"/>
</dbReference>
<keyword evidence="1 4" id="KW-0378">Hydrolase</keyword>
<organism evidence="6 7">
    <name type="scientific">Cupriavidus plantarum</name>
    <dbReference type="NCBI Taxonomy" id="942865"/>
    <lineage>
        <taxon>Bacteria</taxon>
        <taxon>Pseudomonadati</taxon>
        <taxon>Pseudomonadota</taxon>
        <taxon>Betaproteobacteria</taxon>
        <taxon>Burkholderiales</taxon>
        <taxon>Burkholderiaceae</taxon>
        <taxon>Cupriavidus</taxon>
    </lineage>
</organism>
<evidence type="ECO:0000256" key="4">
    <source>
        <dbReference type="PROSITE-ProRule" id="PRU01161"/>
    </source>
</evidence>
<evidence type="ECO:0000259" key="5">
    <source>
        <dbReference type="PROSITE" id="PS51635"/>
    </source>
</evidence>
<evidence type="ECO:0000256" key="2">
    <source>
        <dbReference type="ARBA" id="ARBA00022963"/>
    </source>
</evidence>
<dbReference type="GO" id="GO:0016787">
    <property type="term" value="F:hydrolase activity"/>
    <property type="evidence" value="ECO:0007669"/>
    <property type="project" value="UniProtKB-UniRule"/>
</dbReference>
<comment type="caution">
    <text evidence="6">The sequence shown here is derived from an EMBL/GenBank/DDBJ whole genome shotgun (WGS) entry which is preliminary data.</text>
</comment>
<dbReference type="InterPro" id="IPR050301">
    <property type="entry name" value="NTE"/>
</dbReference>
<dbReference type="Gene3D" id="3.40.1090.10">
    <property type="entry name" value="Cytosolic phospholipase A2 catalytic domain"/>
    <property type="match status" value="2"/>
</dbReference>
<evidence type="ECO:0000313" key="6">
    <source>
        <dbReference type="EMBL" id="PWK36912.1"/>
    </source>
</evidence>
<dbReference type="Pfam" id="PF01734">
    <property type="entry name" value="Patatin"/>
    <property type="match status" value="1"/>
</dbReference>
<keyword evidence="3 4" id="KW-0443">Lipid metabolism</keyword>
<proteinExistence type="predicted"/>
<dbReference type="CDD" id="cd07205">
    <property type="entry name" value="Pat_PNPLA6_PNPLA7_NTE1_like"/>
    <property type="match status" value="1"/>
</dbReference>
<evidence type="ECO:0000313" key="7">
    <source>
        <dbReference type="Proteomes" id="UP000245754"/>
    </source>
</evidence>
<reference evidence="6 7" key="1">
    <citation type="submission" date="2018-05" db="EMBL/GenBank/DDBJ databases">
        <title>Genomic Encyclopedia of Type Strains, Phase IV (KMG-V): Genome sequencing to study the core and pangenomes of soil and plant-associated prokaryotes.</title>
        <authorList>
            <person name="Whitman W."/>
        </authorList>
    </citation>
    <scope>NUCLEOTIDE SEQUENCE [LARGE SCALE GENOMIC DNA]</scope>
    <source>
        <strain evidence="6 7">SLV-132</strain>
    </source>
</reference>
<gene>
    <name evidence="6" type="ORF">C7419_101782</name>
</gene>
<dbReference type="PANTHER" id="PTHR14226">
    <property type="entry name" value="NEUROPATHY TARGET ESTERASE/SWISS CHEESE D.MELANOGASTER"/>
    <property type="match status" value="1"/>
</dbReference>
<dbReference type="Proteomes" id="UP000245754">
    <property type="component" value="Unassembled WGS sequence"/>
</dbReference>
<sequence length="347" mass="35856">MLHAVSPPGLSLARRANGCHARHFPLNDTSHMKRRLFLGAAPAALLLGACSFGPKPATAPATAPATTPVVANPAPPRPIRIGLALGGGAARGFAHIGVIKALEAQGIHPDIVTGTSAGSVVAALYASGMDGFALNKVALTMDEATIADWALPFGTRFGGWLKGEALQNYVNRLVKQKPIESMKLPLGIVATDLQSGERILFRRGNTGQAVRASSSVPGVFQPVSISGHDYVDGGLVEPVPVDAAREMGADFVIAVNISADPASQKNGGQSGVLLQTTAIMGQSINRMALARADVVIRPDLPDMAGSDFTSRNRAILAGEVATAAVLPALRDKLASLRKQPVGTVVAQ</sequence>
<feature type="active site" description="Nucleophile" evidence="4">
    <location>
        <position position="116"/>
    </location>
</feature>
<feature type="short sequence motif" description="DGA/G" evidence="4">
    <location>
        <begin position="232"/>
        <end position="234"/>
    </location>
</feature>
<evidence type="ECO:0000256" key="3">
    <source>
        <dbReference type="ARBA" id="ARBA00023098"/>
    </source>
</evidence>
<dbReference type="InterPro" id="IPR002641">
    <property type="entry name" value="PNPLA_dom"/>
</dbReference>
<feature type="active site" description="Proton acceptor" evidence="4">
    <location>
        <position position="232"/>
    </location>
</feature>
<dbReference type="PANTHER" id="PTHR14226:SF76">
    <property type="entry name" value="NTE FAMILY PROTEIN RSSA"/>
    <property type="match status" value="1"/>
</dbReference>
<dbReference type="AlphaFoldDB" id="A0A316EY18"/>
<dbReference type="EMBL" id="QGGT01000001">
    <property type="protein sequence ID" value="PWK36912.1"/>
    <property type="molecule type" value="Genomic_DNA"/>
</dbReference>
<protein>
    <submittedName>
        <fullName evidence="6">NTE family protein</fullName>
    </submittedName>
</protein>
<feature type="domain" description="PNPLA" evidence="5">
    <location>
        <begin position="83"/>
        <end position="245"/>
    </location>
</feature>
<evidence type="ECO:0000256" key="1">
    <source>
        <dbReference type="ARBA" id="ARBA00022801"/>
    </source>
</evidence>
<dbReference type="GO" id="GO:0016042">
    <property type="term" value="P:lipid catabolic process"/>
    <property type="evidence" value="ECO:0007669"/>
    <property type="project" value="UniProtKB-UniRule"/>
</dbReference>
<name>A0A316EY18_9BURK</name>
<dbReference type="InterPro" id="IPR016035">
    <property type="entry name" value="Acyl_Trfase/lysoPLipase"/>
</dbReference>